<name>A0ABT8Z1Z7_9SPIR</name>
<feature type="chain" id="PRO_5046352239" evidence="5">
    <location>
        <begin position="21"/>
        <end position="533"/>
    </location>
</feature>
<sequence>MKKIAIILSVILLFIFSCSKTDNNEKSSISINLGPEPKTIDPTLNSLNMASCYIHHAFEGLTKIDSNNNVKAGMAESWNISDDGLTYTFNIRRNAKWSDGKPVTAKDFEYSWKRAVDPNTAAEYSYMMEVVKNAKEINSGTMDYNNLAVKAVNDYTFQVELANPAAYFLEFIASTGVFFPVRKDIIEKYGDEWTLKPETYIGNGSYKMKERVPDEKIVFEINTNYYDKNEQTAKEINFVLMSDPNTAIAGIRGGTIDFSALEPPSAEIETLKNDGYIVGNNAIGTYYIELNITNKAFEDKRVRQALSLAIDRNYIVSNVTKGGQVPAGAFVPTEVRGLETTFRKENKEYIDVNNYEANVQKAKALMAEAGYPDGQNYPVIELKVSPGIYVLVGEALQQMWKENLNVNVSLVQEEFPITLQSLLEKDYQMARMGWTGDYNDPMTMLDVMLSYSGVNHTGFNNENYDSLILTAKESADNNVRMKSMAEAENILMEEMPIIPLYYRADSFIKNPKLKGVVLNPLGRHKFNYAYIEE</sequence>
<feature type="signal peptide" evidence="5">
    <location>
        <begin position="1"/>
        <end position="20"/>
    </location>
</feature>
<evidence type="ECO:0000313" key="8">
    <source>
        <dbReference type="Proteomes" id="UP001175147"/>
    </source>
</evidence>
<proteinExistence type="inferred from homology"/>
<keyword evidence="3" id="KW-0813">Transport</keyword>
<organism evidence="7 8">
    <name type="scientific">Brachyspira innocens</name>
    <dbReference type="NCBI Taxonomy" id="13264"/>
    <lineage>
        <taxon>Bacteria</taxon>
        <taxon>Pseudomonadati</taxon>
        <taxon>Spirochaetota</taxon>
        <taxon>Spirochaetia</taxon>
        <taxon>Brachyspirales</taxon>
        <taxon>Brachyspiraceae</taxon>
        <taxon>Brachyspira</taxon>
    </lineage>
</organism>
<dbReference type="Proteomes" id="UP001175147">
    <property type="component" value="Unassembled WGS sequence"/>
</dbReference>
<dbReference type="Pfam" id="PF00496">
    <property type="entry name" value="SBP_bac_5"/>
    <property type="match status" value="1"/>
</dbReference>
<dbReference type="PANTHER" id="PTHR30290">
    <property type="entry name" value="PERIPLASMIC BINDING COMPONENT OF ABC TRANSPORTER"/>
    <property type="match status" value="1"/>
</dbReference>
<dbReference type="Gene3D" id="3.90.76.10">
    <property type="entry name" value="Dipeptide-binding Protein, Domain 1"/>
    <property type="match status" value="1"/>
</dbReference>
<dbReference type="PANTHER" id="PTHR30290:SF10">
    <property type="entry name" value="PERIPLASMIC OLIGOPEPTIDE-BINDING PROTEIN-RELATED"/>
    <property type="match status" value="1"/>
</dbReference>
<evidence type="ECO:0000256" key="1">
    <source>
        <dbReference type="ARBA" id="ARBA00004196"/>
    </source>
</evidence>
<dbReference type="PIRSF" id="PIRSF002741">
    <property type="entry name" value="MppA"/>
    <property type="match status" value="1"/>
</dbReference>
<reference evidence="7" key="1">
    <citation type="submission" date="2023-07" db="EMBL/GenBank/DDBJ databases">
        <title>Mucosal microbiota of week-old chicken and adult hens.</title>
        <authorList>
            <person name="Volf J."/>
            <person name="Karasova D."/>
            <person name="Crhanova M."/>
            <person name="Faldynova M."/>
            <person name="Prikrylova H."/>
            <person name="Zeman M."/>
            <person name="Babak V."/>
            <person name="Rajova J."/>
            <person name="Rychlik I."/>
        </authorList>
    </citation>
    <scope>NUCLEOTIDE SEQUENCE</scope>
    <source>
        <strain evidence="7">ET902</strain>
    </source>
</reference>
<dbReference type="Gene3D" id="3.40.190.10">
    <property type="entry name" value="Periplasmic binding protein-like II"/>
    <property type="match status" value="1"/>
</dbReference>
<dbReference type="InterPro" id="IPR030678">
    <property type="entry name" value="Peptide/Ni-bd"/>
</dbReference>
<evidence type="ECO:0000256" key="2">
    <source>
        <dbReference type="ARBA" id="ARBA00005695"/>
    </source>
</evidence>
<dbReference type="SUPFAM" id="SSF53850">
    <property type="entry name" value="Periplasmic binding protein-like II"/>
    <property type="match status" value="1"/>
</dbReference>
<evidence type="ECO:0000313" key="7">
    <source>
        <dbReference type="EMBL" id="MDO7021320.1"/>
    </source>
</evidence>
<comment type="subcellular location">
    <subcellularLocation>
        <location evidence="1">Cell envelope</location>
    </subcellularLocation>
</comment>
<feature type="domain" description="Solute-binding protein family 5" evidence="6">
    <location>
        <begin position="70"/>
        <end position="453"/>
    </location>
</feature>
<dbReference type="RefSeq" id="WP_304385457.1">
    <property type="nucleotide sequence ID" value="NZ_JAUPBL010000052.1"/>
</dbReference>
<accession>A0ABT8Z1Z7</accession>
<dbReference type="InterPro" id="IPR039424">
    <property type="entry name" value="SBP_5"/>
</dbReference>
<keyword evidence="8" id="KW-1185">Reference proteome</keyword>
<evidence type="ECO:0000259" key="6">
    <source>
        <dbReference type="Pfam" id="PF00496"/>
    </source>
</evidence>
<gene>
    <name evidence="7" type="ORF">Q5M86_11115</name>
</gene>
<dbReference type="CDD" id="cd08504">
    <property type="entry name" value="PBP2_OppA"/>
    <property type="match status" value="1"/>
</dbReference>
<dbReference type="PROSITE" id="PS01040">
    <property type="entry name" value="SBP_BACTERIAL_5"/>
    <property type="match status" value="1"/>
</dbReference>
<comment type="similarity">
    <text evidence="2">Belongs to the bacterial solute-binding protein 5 family.</text>
</comment>
<protein>
    <submittedName>
        <fullName evidence="7">Peptide ABC transporter substrate-binding protein</fullName>
    </submittedName>
</protein>
<dbReference type="InterPro" id="IPR000914">
    <property type="entry name" value="SBP_5_dom"/>
</dbReference>
<evidence type="ECO:0000256" key="5">
    <source>
        <dbReference type="SAM" id="SignalP"/>
    </source>
</evidence>
<dbReference type="Gene3D" id="3.10.105.10">
    <property type="entry name" value="Dipeptide-binding Protein, Domain 3"/>
    <property type="match status" value="1"/>
</dbReference>
<evidence type="ECO:0000256" key="4">
    <source>
        <dbReference type="ARBA" id="ARBA00022729"/>
    </source>
</evidence>
<evidence type="ECO:0000256" key="3">
    <source>
        <dbReference type="ARBA" id="ARBA00022448"/>
    </source>
</evidence>
<dbReference type="InterPro" id="IPR023765">
    <property type="entry name" value="SBP_5_CS"/>
</dbReference>
<comment type="caution">
    <text evidence="7">The sequence shown here is derived from an EMBL/GenBank/DDBJ whole genome shotgun (WGS) entry which is preliminary data.</text>
</comment>
<keyword evidence="4 5" id="KW-0732">Signal</keyword>
<dbReference type="PROSITE" id="PS51257">
    <property type="entry name" value="PROKAR_LIPOPROTEIN"/>
    <property type="match status" value="1"/>
</dbReference>
<dbReference type="EMBL" id="JAUPBM010000179">
    <property type="protein sequence ID" value="MDO7021320.1"/>
    <property type="molecule type" value="Genomic_DNA"/>
</dbReference>